<protein>
    <submittedName>
        <fullName evidence="1">Uncharacterized protein</fullName>
    </submittedName>
</protein>
<keyword evidence="2" id="KW-1185">Reference proteome</keyword>
<dbReference type="AlphaFoldDB" id="A0A8K0HWD9"/>
<dbReference type="EMBL" id="CM017872">
    <property type="protein sequence ID" value="KAG1327832.1"/>
    <property type="molecule type" value="Genomic_DNA"/>
</dbReference>
<name>A0A8K0HWD9_COCNU</name>
<comment type="caution">
    <text evidence="1">The sequence shown here is derived from an EMBL/GenBank/DDBJ whole genome shotgun (WGS) entry which is preliminary data.</text>
</comment>
<proteinExistence type="predicted"/>
<dbReference type="Proteomes" id="UP000797356">
    <property type="component" value="Chromosome 1"/>
</dbReference>
<organism evidence="1 2">
    <name type="scientific">Cocos nucifera</name>
    <name type="common">Coconut palm</name>
    <dbReference type="NCBI Taxonomy" id="13894"/>
    <lineage>
        <taxon>Eukaryota</taxon>
        <taxon>Viridiplantae</taxon>
        <taxon>Streptophyta</taxon>
        <taxon>Embryophyta</taxon>
        <taxon>Tracheophyta</taxon>
        <taxon>Spermatophyta</taxon>
        <taxon>Magnoliopsida</taxon>
        <taxon>Liliopsida</taxon>
        <taxon>Arecaceae</taxon>
        <taxon>Arecoideae</taxon>
        <taxon>Cocoseae</taxon>
        <taxon>Attaleinae</taxon>
        <taxon>Cocos</taxon>
    </lineage>
</organism>
<evidence type="ECO:0000313" key="1">
    <source>
        <dbReference type="EMBL" id="KAG1327832.1"/>
    </source>
</evidence>
<accession>A0A8K0HWD9</accession>
<sequence length="112" mass="12634">MEATRVEVVEAFRASKKFCNIKMDFASLSYLQGGIDLKEKVQRIFSDLNLDLLESDDEEAEEVEGWKIQMKDVFSPMRDDLAVEDAPSVPSQTIIILSDQMEVGEFRALDGA</sequence>
<reference evidence="1" key="1">
    <citation type="journal article" date="2017" name="Gigascience">
        <title>The genome draft of coconut (Cocos nucifera).</title>
        <authorList>
            <person name="Xiao Y."/>
            <person name="Xu P."/>
            <person name="Fan H."/>
            <person name="Baudouin L."/>
            <person name="Xia W."/>
            <person name="Bocs S."/>
            <person name="Xu J."/>
            <person name="Li Q."/>
            <person name="Guo A."/>
            <person name="Zhou L."/>
            <person name="Li J."/>
            <person name="Wu Y."/>
            <person name="Ma Z."/>
            <person name="Armero A."/>
            <person name="Issali A.E."/>
            <person name="Liu N."/>
            <person name="Peng M."/>
            <person name="Yang Y."/>
        </authorList>
    </citation>
    <scope>NUCLEOTIDE SEQUENCE</scope>
    <source>
        <tissue evidence="1">Spear leaf of Hainan Tall coconut</tissue>
    </source>
</reference>
<evidence type="ECO:0000313" key="2">
    <source>
        <dbReference type="Proteomes" id="UP000797356"/>
    </source>
</evidence>
<reference evidence="1" key="2">
    <citation type="submission" date="2019-07" db="EMBL/GenBank/DDBJ databases">
        <authorList>
            <person name="Yang Y."/>
            <person name="Bocs S."/>
            <person name="Baudouin L."/>
        </authorList>
    </citation>
    <scope>NUCLEOTIDE SEQUENCE</scope>
    <source>
        <tissue evidence="1">Spear leaf of Hainan Tall coconut</tissue>
    </source>
</reference>
<gene>
    <name evidence="1" type="ORF">COCNU_01G017660</name>
</gene>